<dbReference type="EMBL" id="CP043424">
    <property type="protein sequence ID" value="QIW12675.1"/>
    <property type="molecule type" value="Genomic_DNA"/>
</dbReference>
<evidence type="ECO:0000256" key="7">
    <source>
        <dbReference type="ARBA" id="ARBA00022927"/>
    </source>
</evidence>
<evidence type="ECO:0000256" key="4">
    <source>
        <dbReference type="ARBA" id="ARBA00022519"/>
    </source>
</evidence>
<keyword evidence="8 12" id="KW-1133">Transmembrane helix</keyword>
<evidence type="ECO:0000313" key="14">
    <source>
        <dbReference type="EMBL" id="AXA34428.1"/>
    </source>
</evidence>
<evidence type="ECO:0000256" key="12">
    <source>
        <dbReference type="RuleBase" id="RU363032"/>
    </source>
</evidence>
<dbReference type="Pfam" id="PF00528">
    <property type="entry name" value="BPD_transp_1"/>
    <property type="match status" value="1"/>
</dbReference>
<dbReference type="EMBL" id="CP021781">
    <property type="protein sequence ID" value="AXA34428.1"/>
    <property type="molecule type" value="Genomic_DNA"/>
</dbReference>
<dbReference type="InterPro" id="IPR050366">
    <property type="entry name" value="BP-dependent_transpt_permease"/>
</dbReference>
<keyword evidence="2 12" id="KW-0813">Transport</keyword>
<evidence type="ECO:0000256" key="10">
    <source>
        <dbReference type="ARBA" id="ARBA00024202"/>
    </source>
</evidence>
<evidence type="ECO:0000313" key="16">
    <source>
        <dbReference type="Proteomes" id="UP000251120"/>
    </source>
</evidence>
<dbReference type="OrthoDB" id="9805884at2"/>
<gene>
    <name evidence="14" type="ORF">CDH04_08475</name>
    <name evidence="15" type="ORF">FZC43_08480</name>
</gene>
<evidence type="ECO:0000256" key="9">
    <source>
        <dbReference type="ARBA" id="ARBA00023136"/>
    </source>
</evidence>
<feature type="transmembrane region" description="Helical" evidence="12">
    <location>
        <begin position="146"/>
        <end position="165"/>
    </location>
</feature>
<evidence type="ECO:0000259" key="13">
    <source>
        <dbReference type="PROSITE" id="PS50928"/>
    </source>
</evidence>
<keyword evidence="6" id="KW-0571">Peptide transport</keyword>
<dbReference type="PANTHER" id="PTHR43386">
    <property type="entry name" value="OLIGOPEPTIDE TRANSPORT SYSTEM PERMEASE PROTEIN APPC"/>
    <property type="match status" value="1"/>
</dbReference>
<keyword evidence="4" id="KW-0997">Cell inner membrane</keyword>
<dbReference type="SUPFAM" id="SSF161098">
    <property type="entry name" value="MetI-like"/>
    <property type="match status" value="1"/>
</dbReference>
<accession>A0A2Z4Y0M6</accession>
<dbReference type="Pfam" id="PF12911">
    <property type="entry name" value="OppC_N"/>
    <property type="match status" value="1"/>
</dbReference>
<dbReference type="CDD" id="cd06261">
    <property type="entry name" value="TM_PBP2"/>
    <property type="match status" value="1"/>
</dbReference>
<evidence type="ECO:0000313" key="17">
    <source>
        <dbReference type="Proteomes" id="UP000681131"/>
    </source>
</evidence>
<evidence type="ECO:0000256" key="2">
    <source>
        <dbReference type="ARBA" id="ARBA00022448"/>
    </source>
</evidence>
<keyword evidence="5 12" id="KW-0812">Transmembrane</keyword>
<dbReference type="Gene3D" id="1.10.3720.10">
    <property type="entry name" value="MetI-like"/>
    <property type="match status" value="1"/>
</dbReference>
<evidence type="ECO:0000256" key="5">
    <source>
        <dbReference type="ARBA" id="ARBA00022692"/>
    </source>
</evidence>
<dbReference type="AlphaFoldDB" id="A0A2Z4Y0M6"/>
<feature type="transmembrane region" description="Helical" evidence="12">
    <location>
        <begin position="249"/>
        <end position="276"/>
    </location>
</feature>
<keyword evidence="17" id="KW-1185">Reference proteome</keyword>
<sequence>MANNKQSLFQDAFIRFKKDRVATISLFVIVFILVACFVVPWLYPDNYFSHIDLYGTTQAPSFQHFFGTDTIGRDVFVRVLVGGQISFEVAIVATVVSVVIGTLWGAFAGFVGGKVDSIMMRIVDALYALPFLFFAILLVTLFGRNFILVFVAIGVVSWLDVARVVRGQTIALRHKEFVEAAKVAGLTNRKIVTKHIIRNLIGIIIVYITLTIPTVLMLSAFLSFLGLGVQPPMTDWGEMISDGASYITLGYWWLLVYPAAFLTVTLLALNFVGNAMREALDPKSKR</sequence>
<dbReference type="GO" id="GO:0005886">
    <property type="term" value="C:plasma membrane"/>
    <property type="evidence" value="ECO:0007669"/>
    <property type="project" value="UniProtKB-SubCell"/>
</dbReference>
<feature type="domain" description="ABC transmembrane type-1" evidence="13">
    <location>
        <begin position="83"/>
        <end position="273"/>
    </location>
</feature>
<evidence type="ECO:0000256" key="1">
    <source>
        <dbReference type="ARBA" id="ARBA00004429"/>
    </source>
</evidence>
<reference evidence="14 16" key="1">
    <citation type="submission" date="2017-06" db="EMBL/GenBank/DDBJ databases">
        <title>Complete genome of Francisella adeliensis.</title>
        <authorList>
            <person name="Vallesi A."/>
            <person name="Sjodin A."/>
        </authorList>
    </citation>
    <scope>NUCLEOTIDE SEQUENCE [LARGE SCALE GENOMIC DNA]</scope>
    <source>
        <strain evidence="14 16">FDC440</strain>
    </source>
</reference>
<feature type="transmembrane region" description="Helical" evidence="12">
    <location>
        <begin position="200"/>
        <end position="229"/>
    </location>
</feature>
<evidence type="ECO:0000256" key="11">
    <source>
        <dbReference type="ARBA" id="ARBA00072251"/>
    </source>
</evidence>
<reference evidence="15 17" key="2">
    <citation type="submission" date="2019-08" db="EMBL/GenBank/DDBJ databases">
        <title>Complete genome sequences of Francisella adeliensis (FSC1325 and FSC1326).</title>
        <authorList>
            <person name="Ohrman C."/>
            <person name="Uneklint I."/>
            <person name="Vallesi A."/>
            <person name="Karlsson L."/>
            <person name="Sjodin A."/>
        </authorList>
    </citation>
    <scope>NUCLEOTIDE SEQUENCE [LARGE SCALE GENOMIC DNA]</scope>
    <source>
        <strain evidence="15 17">FSC1325</strain>
    </source>
</reference>
<dbReference type="GO" id="GO:0015833">
    <property type="term" value="P:peptide transport"/>
    <property type="evidence" value="ECO:0007669"/>
    <property type="project" value="UniProtKB-KW"/>
</dbReference>
<name>A0A2Z4Y0M6_9GAMM</name>
<dbReference type="GO" id="GO:0015031">
    <property type="term" value="P:protein transport"/>
    <property type="evidence" value="ECO:0007669"/>
    <property type="project" value="UniProtKB-KW"/>
</dbReference>
<dbReference type="Proteomes" id="UP000251120">
    <property type="component" value="Chromosome"/>
</dbReference>
<dbReference type="GO" id="GO:0055085">
    <property type="term" value="P:transmembrane transport"/>
    <property type="evidence" value="ECO:0007669"/>
    <property type="project" value="InterPro"/>
</dbReference>
<dbReference type="Proteomes" id="UP000681131">
    <property type="component" value="Chromosome"/>
</dbReference>
<dbReference type="KEGG" id="fad:CDH04_08475"/>
<feature type="transmembrane region" description="Helical" evidence="12">
    <location>
        <begin position="122"/>
        <end position="140"/>
    </location>
</feature>
<keyword evidence="3" id="KW-1003">Cell membrane</keyword>
<comment type="subcellular location">
    <subcellularLocation>
        <location evidence="1">Cell inner membrane</location>
        <topology evidence="1">Multi-pass membrane protein</topology>
    </subcellularLocation>
    <subcellularLocation>
        <location evidence="12">Cell membrane</location>
        <topology evidence="12">Multi-pass membrane protein</topology>
    </subcellularLocation>
</comment>
<dbReference type="RefSeq" id="WP_112870605.1">
    <property type="nucleotide sequence ID" value="NZ_CP021781.1"/>
</dbReference>
<keyword evidence="9 12" id="KW-0472">Membrane</keyword>
<protein>
    <recommendedName>
        <fullName evidence="11">Oligopeptide transport system permease protein OppC</fullName>
    </recommendedName>
</protein>
<dbReference type="InterPro" id="IPR000515">
    <property type="entry name" value="MetI-like"/>
</dbReference>
<feature type="transmembrane region" description="Helical" evidence="12">
    <location>
        <begin position="21"/>
        <end position="43"/>
    </location>
</feature>
<evidence type="ECO:0000313" key="15">
    <source>
        <dbReference type="EMBL" id="QIW12675.1"/>
    </source>
</evidence>
<comment type="similarity">
    <text evidence="10">Belongs to the binding-protein-dependent transport system permease family. OppBC subfamily.</text>
</comment>
<evidence type="ECO:0000256" key="6">
    <source>
        <dbReference type="ARBA" id="ARBA00022856"/>
    </source>
</evidence>
<keyword evidence="7" id="KW-0653">Protein transport</keyword>
<dbReference type="PANTHER" id="PTHR43386:SF2">
    <property type="entry name" value="OLIGOPEPTIDE TRANSPORT SYSTEM PERMEASE PROTEIN OPPC"/>
    <property type="match status" value="1"/>
</dbReference>
<dbReference type="InterPro" id="IPR035906">
    <property type="entry name" value="MetI-like_sf"/>
</dbReference>
<organism evidence="14 16">
    <name type="scientific">Francisella adeliensis</name>
    <dbReference type="NCBI Taxonomy" id="2007306"/>
    <lineage>
        <taxon>Bacteria</taxon>
        <taxon>Pseudomonadati</taxon>
        <taxon>Pseudomonadota</taxon>
        <taxon>Gammaproteobacteria</taxon>
        <taxon>Thiotrichales</taxon>
        <taxon>Francisellaceae</taxon>
        <taxon>Francisella</taxon>
    </lineage>
</organism>
<dbReference type="PROSITE" id="PS50928">
    <property type="entry name" value="ABC_TM1"/>
    <property type="match status" value="1"/>
</dbReference>
<dbReference type="InterPro" id="IPR025966">
    <property type="entry name" value="OppC_N"/>
</dbReference>
<evidence type="ECO:0000256" key="8">
    <source>
        <dbReference type="ARBA" id="ARBA00022989"/>
    </source>
</evidence>
<feature type="transmembrane region" description="Helical" evidence="12">
    <location>
        <begin position="89"/>
        <end position="110"/>
    </location>
</feature>
<evidence type="ECO:0000256" key="3">
    <source>
        <dbReference type="ARBA" id="ARBA00022475"/>
    </source>
</evidence>
<proteinExistence type="inferred from homology"/>